<feature type="compositionally biased region" description="Low complexity" evidence="1">
    <location>
        <begin position="1"/>
        <end position="11"/>
    </location>
</feature>
<dbReference type="AlphaFoldDB" id="A0AAD7CMR0"/>
<feature type="region of interest" description="Disordered" evidence="1">
    <location>
        <begin position="180"/>
        <end position="294"/>
    </location>
</feature>
<dbReference type="Proteomes" id="UP001221142">
    <property type="component" value="Unassembled WGS sequence"/>
</dbReference>
<feature type="region of interest" description="Disordered" evidence="1">
    <location>
        <begin position="49"/>
        <end position="166"/>
    </location>
</feature>
<feature type="compositionally biased region" description="Pro residues" evidence="1">
    <location>
        <begin position="186"/>
        <end position="199"/>
    </location>
</feature>
<accession>A0AAD7CMR0</accession>
<keyword evidence="3" id="KW-1185">Reference proteome</keyword>
<feature type="region of interest" description="Disordered" evidence="1">
    <location>
        <begin position="1"/>
        <end position="35"/>
    </location>
</feature>
<sequence length="551" mass="59409">MDSLLKLLPRLQLRRRESRRSRPKRELSTKQRQQPIILEGVLDISMEARDALAQEEQSHHESTSAFEMDLPPVSPTASGDSWSPRKTPKACCSDTAGSSSSRSSSPRIPHPDLGPPLSATSLLRERQRRNVNKLIIPPMPTTPPPIPPPRPRTSSPPPSHLLHPYTASDMQRCITFPLVKDYAGPSLPPPLPLTLPPLPRSQWNADSESLPLVRQPEAIVAPRSGQSPSPSPAADEEDGDEGERGGGRYGGGLLQQQSQSGTESEGRVDLLRVSPPPPLQAAESTTPPGTPWALQLTFPLPPRATFTKRASSSRYSGIAQLLPLLGDLEEVGAGVEPLFIVKPRQRGSLATVPSTAYTYASANASLSDHGIVDGGGSSSEEPDPPSPVSPVIDELFSSLDDVYAEFKSTEGSDEFMSISLGSGSDVDSSGDERGGDREGSDEFMSVSVSPDPAWGKRVSDESESAIKRYSALGESDSPVSGSLSDEGAVAWRDTYSRFRPNCTPRSNAPQPGERQRARLERERFLVGHALRQTLSSYTKSRARSLPDISST</sequence>
<protein>
    <submittedName>
        <fullName evidence="2">Uncharacterized protein</fullName>
    </submittedName>
</protein>
<evidence type="ECO:0000313" key="2">
    <source>
        <dbReference type="EMBL" id="KAJ7650872.1"/>
    </source>
</evidence>
<proteinExistence type="predicted"/>
<dbReference type="EMBL" id="JARKIF010000001">
    <property type="protein sequence ID" value="KAJ7650872.1"/>
    <property type="molecule type" value="Genomic_DNA"/>
</dbReference>
<feature type="region of interest" description="Disordered" evidence="1">
    <location>
        <begin position="368"/>
        <end position="392"/>
    </location>
</feature>
<feature type="compositionally biased region" description="Basic and acidic residues" evidence="1">
    <location>
        <begin position="430"/>
        <end position="440"/>
    </location>
</feature>
<feature type="compositionally biased region" description="Low complexity" evidence="1">
    <location>
        <begin position="254"/>
        <end position="263"/>
    </location>
</feature>
<comment type="caution">
    <text evidence="2">The sequence shown here is derived from an EMBL/GenBank/DDBJ whole genome shotgun (WGS) entry which is preliminary data.</text>
</comment>
<name>A0AAD7CMR0_9AGAR</name>
<evidence type="ECO:0000256" key="1">
    <source>
        <dbReference type="SAM" id="MobiDB-lite"/>
    </source>
</evidence>
<evidence type="ECO:0000313" key="3">
    <source>
        <dbReference type="Proteomes" id="UP001221142"/>
    </source>
</evidence>
<feature type="region of interest" description="Disordered" evidence="1">
    <location>
        <begin position="414"/>
        <end position="460"/>
    </location>
</feature>
<organism evidence="2 3">
    <name type="scientific">Roridomyces roridus</name>
    <dbReference type="NCBI Taxonomy" id="1738132"/>
    <lineage>
        <taxon>Eukaryota</taxon>
        <taxon>Fungi</taxon>
        <taxon>Dikarya</taxon>
        <taxon>Basidiomycota</taxon>
        <taxon>Agaricomycotina</taxon>
        <taxon>Agaricomycetes</taxon>
        <taxon>Agaricomycetidae</taxon>
        <taxon>Agaricales</taxon>
        <taxon>Marasmiineae</taxon>
        <taxon>Mycenaceae</taxon>
        <taxon>Roridomyces</taxon>
    </lineage>
</organism>
<feature type="compositionally biased region" description="Pro residues" evidence="1">
    <location>
        <begin position="137"/>
        <end position="159"/>
    </location>
</feature>
<reference evidence="2" key="1">
    <citation type="submission" date="2023-03" db="EMBL/GenBank/DDBJ databases">
        <title>Massive genome expansion in bonnet fungi (Mycena s.s.) driven by repeated elements and novel gene families across ecological guilds.</title>
        <authorList>
            <consortium name="Lawrence Berkeley National Laboratory"/>
            <person name="Harder C.B."/>
            <person name="Miyauchi S."/>
            <person name="Viragh M."/>
            <person name="Kuo A."/>
            <person name="Thoen E."/>
            <person name="Andreopoulos B."/>
            <person name="Lu D."/>
            <person name="Skrede I."/>
            <person name="Drula E."/>
            <person name="Henrissat B."/>
            <person name="Morin E."/>
            <person name="Kohler A."/>
            <person name="Barry K."/>
            <person name="LaButti K."/>
            <person name="Morin E."/>
            <person name="Salamov A."/>
            <person name="Lipzen A."/>
            <person name="Mereny Z."/>
            <person name="Hegedus B."/>
            <person name="Baldrian P."/>
            <person name="Stursova M."/>
            <person name="Weitz H."/>
            <person name="Taylor A."/>
            <person name="Grigoriev I.V."/>
            <person name="Nagy L.G."/>
            <person name="Martin F."/>
            <person name="Kauserud H."/>
        </authorList>
    </citation>
    <scope>NUCLEOTIDE SEQUENCE</scope>
    <source>
        <strain evidence="2">9284</strain>
    </source>
</reference>
<feature type="compositionally biased region" description="Basic residues" evidence="1">
    <location>
        <begin position="12"/>
        <end position="23"/>
    </location>
</feature>
<feature type="compositionally biased region" description="Basic and acidic residues" evidence="1">
    <location>
        <begin position="49"/>
        <end position="62"/>
    </location>
</feature>
<gene>
    <name evidence="2" type="ORF">FB45DRAFT_27170</name>
</gene>